<keyword evidence="2" id="KW-1185">Reference proteome</keyword>
<organism evidence="1 2">
    <name type="scientific">Chitinophaga pollutisoli</name>
    <dbReference type="NCBI Taxonomy" id="3133966"/>
    <lineage>
        <taxon>Bacteria</taxon>
        <taxon>Pseudomonadati</taxon>
        <taxon>Bacteroidota</taxon>
        <taxon>Chitinophagia</taxon>
        <taxon>Chitinophagales</taxon>
        <taxon>Chitinophagaceae</taxon>
        <taxon>Chitinophaga</taxon>
    </lineage>
</organism>
<accession>A0ABZ2YTX2</accession>
<evidence type="ECO:0000313" key="1">
    <source>
        <dbReference type="EMBL" id="WZN43191.1"/>
    </source>
</evidence>
<dbReference type="Proteomes" id="UP001485459">
    <property type="component" value="Chromosome"/>
</dbReference>
<dbReference type="EMBL" id="CP149822">
    <property type="protein sequence ID" value="WZN43191.1"/>
    <property type="molecule type" value="Genomic_DNA"/>
</dbReference>
<gene>
    <name evidence="1" type="ORF">WJU16_09115</name>
</gene>
<name>A0ABZ2YTX2_9BACT</name>
<proteinExistence type="predicted"/>
<dbReference type="SUPFAM" id="SSF56399">
    <property type="entry name" value="ADP-ribosylation"/>
    <property type="match status" value="1"/>
</dbReference>
<evidence type="ECO:0000313" key="2">
    <source>
        <dbReference type="Proteomes" id="UP001485459"/>
    </source>
</evidence>
<sequence length="223" mass="25810">MNIGNYAVGYHGCDARVAARLLNEREGIFASNREFEWLGHGMYFWENNLKRGLDWARQKCEKKQINQPAVVGALLDLRNCCDFSDQRYLDLIRAYHLDMKQVRSFQGQDMPVNFAPTGTLPKDIVSRNLDCGVIEHMHTVMGWLHNSGVQEHFAHKTLPFDSVRGLFIEGQPVFNGSGIYDKSHIQICIRNSACIKGFFLPREREEDMRDWEVREDPAEYLQN</sequence>
<reference evidence="2" key="1">
    <citation type="submission" date="2024-03" db="EMBL/GenBank/DDBJ databases">
        <title>Chitinophaga horti sp. nov., isolated from garden soil.</title>
        <authorList>
            <person name="Lee D.S."/>
            <person name="Han D.M."/>
            <person name="Baek J.H."/>
            <person name="Choi D.G."/>
            <person name="Jeon J.H."/>
            <person name="Jeon C.O."/>
        </authorList>
    </citation>
    <scope>NUCLEOTIDE SEQUENCE [LARGE SCALE GENOMIC DNA]</scope>
    <source>
        <strain evidence="2">GPA1</strain>
    </source>
</reference>
<protein>
    <submittedName>
        <fullName evidence="1">Uncharacterized protein</fullName>
    </submittedName>
</protein>
<dbReference type="RefSeq" id="WP_341838008.1">
    <property type="nucleotide sequence ID" value="NZ_CP149822.1"/>
</dbReference>